<evidence type="ECO:0000256" key="2">
    <source>
        <dbReference type="ARBA" id="ARBA00019403"/>
    </source>
</evidence>
<organism evidence="11 12">
    <name type="scientific">Jiangella asiatica</name>
    <dbReference type="NCBI Taxonomy" id="2530372"/>
    <lineage>
        <taxon>Bacteria</taxon>
        <taxon>Bacillati</taxon>
        <taxon>Actinomycetota</taxon>
        <taxon>Actinomycetes</taxon>
        <taxon>Jiangellales</taxon>
        <taxon>Jiangellaceae</taxon>
        <taxon>Jiangella</taxon>
    </lineage>
</organism>
<evidence type="ECO:0000256" key="8">
    <source>
        <dbReference type="ARBA" id="ARBA00023014"/>
    </source>
</evidence>
<dbReference type="Gene3D" id="3.40.470.10">
    <property type="entry name" value="Uracil-DNA glycosylase-like domain"/>
    <property type="match status" value="1"/>
</dbReference>
<gene>
    <name evidence="11" type="ORF">E1269_23255</name>
</gene>
<keyword evidence="12" id="KW-1185">Reference proteome</keyword>
<dbReference type="NCBIfam" id="TIGR00758">
    <property type="entry name" value="UDG_fam4"/>
    <property type="match status" value="1"/>
</dbReference>
<sequence length="223" mass="24179">MSERAATHAAAPVPSTRSLPALRAAAATCEACDLYRNATQTVFGAGPRTATIMMVGEQPGDVEDREGDPFVGPAGRILERAMAEVGLSRPRTYVTNAVKHFKFRREGKRRIHEKPDAGELAACRPWLRAELAAVRPRVLVVLGATAAATMLGRSFRVSQERGRLLEFADYVDGSPLTTEDGPPIEEALLVATVHPSAVLRARDRQAAYADFVADLRTVADLRF</sequence>
<dbReference type="PANTHER" id="PTHR33693">
    <property type="entry name" value="TYPE-5 URACIL-DNA GLYCOSYLASE"/>
    <property type="match status" value="1"/>
</dbReference>
<evidence type="ECO:0000256" key="4">
    <source>
        <dbReference type="ARBA" id="ARBA00022723"/>
    </source>
</evidence>
<dbReference type="EMBL" id="SMKZ01000041">
    <property type="protein sequence ID" value="TDE01499.1"/>
    <property type="molecule type" value="Genomic_DNA"/>
</dbReference>
<keyword evidence="6" id="KW-0378">Hydrolase</keyword>
<keyword evidence="3" id="KW-0004">4Fe-4S</keyword>
<name>A0A4R5CMC1_9ACTN</name>
<evidence type="ECO:0000256" key="6">
    <source>
        <dbReference type="ARBA" id="ARBA00022801"/>
    </source>
</evidence>
<dbReference type="InterPro" id="IPR005273">
    <property type="entry name" value="Ura-DNA_glyco_family4"/>
</dbReference>
<evidence type="ECO:0000256" key="7">
    <source>
        <dbReference type="ARBA" id="ARBA00023004"/>
    </source>
</evidence>
<evidence type="ECO:0000259" key="10">
    <source>
        <dbReference type="SMART" id="SM00986"/>
    </source>
</evidence>
<evidence type="ECO:0000313" key="12">
    <source>
        <dbReference type="Proteomes" id="UP000294739"/>
    </source>
</evidence>
<dbReference type="PANTHER" id="PTHR33693:SF9">
    <property type="entry name" value="TYPE-4 URACIL-DNA GLYCOSYLASE"/>
    <property type="match status" value="1"/>
</dbReference>
<accession>A0A4R5CMC1</accession>
<dbReference type="InterPro" id="IPR005122">
    <property type="entry name" value="Uracil-DNA_glycosylase-like"/>
</dbReference>
<evidence type="ECO:0000256" key="3">
    <source>
        <dbReference type="ARBA" id="ARBA00022485"/>
    </source>
</evidence>
<evidence type="ECO:0000256" key="9">
    <source>
        <dbReference type="ARBA" id="ARBA00023204"/>
    </source>
</evidence>
<proteinExistence type="inferred from homology"/>
<dbReference type="AlphaFoldDB" id="A0A4R5CMC1"/>
<dbReference type="InterPro" id="IPR051536">
    <property type="entry name" value="UDG_Type-4/5"/>
</dbReference>
<dbReference type="GO" id="GO:0046872">
    <property type="term" value="F:metal ion binding"/>
    <property type="evidence" value="ECO:0007669"/>
    <property type="project" value="UniProtKB-KW"/>
</dbReference>
<reference evidence="11 12" key="1">
    <citation type="submission" date="2019-03" db="EMBL/GenBank/DDBJ databases">
        <title>Draft genome sequences of novel Actinobacteria.</title>
        <authorList>
            <person name="Sahin N."/>
            <person name="Ay H."/>
            <person name="Saygin H."/>
        </authorList>
    </citation>
    <scope>NUCLEOTIDE SEQUENCE [LARGE SCALE GENOMIC DNA]</scope>
    <source>
        <strain evidence="11 12">5K138</strain>
    </source>
</reference>
<dbReference type="GO" id="GO:0051539">
    <property type="term" value="F:4 iron, 4 sulfur cluster binding"/>
    <property type="evidence" value="ECO:0007669"/>
    <property type="project" value="UniProtKB-KW"/>
</dbReference>
<dbReference type="SUPFAM" id="SSF52141">
    <property type="entry name" value="Uracil-DNA glycosylase-like"/>
    <property type="match status" value="1"/>
</dbReference>
<keyword evidence="7" id="KW-0408">Iron</keyword>
<keyword evidence="5" id="KW-0227">DNA damage</keyword>
<dbReference type="SMART" id="SM00986">
    <property type="entry name" value="UDG"/>
    <property type="match status" value="1"/>
</dbReference>
<dbReference type="NCBIfam" id="TIGR03914">
    <property type="entry name" value="UDG_fam_dom"/>
    <property type="match status" value="1"/>
</dbReference>
<evidence type="ECO:0000313" key="11">
    <source>
        <dbReference type="EMBL" id="TDE01499.1"/>
    </source>
</evidence>
<dbReference type="OrthoDB" id="5290748at2"/>
<keyword evidence="9" id="KW-0234">DNA repair</keyword>
<comment type="caution">
    <text evidence="11">The sequence shown here is derived from an EMBL/GenBank/DDBJ whole genome shotgun (WGS) entry which is preliminary data.</text>
</comment>
<keyword evidence="4" id="KW-0479">Metal-binding</keyword>
<dbReference type="RefSeq" id="WP_131899038.1">
    <property type="nucleotide sequence ID" value="NZ_SMKZ01000041.1"/>
</dbReference>
<dbReference type="Proteomes" id="UP000294739">
    <property type="component" value="Unassembled WGS sequence"/>
</dbReference>
<dbReference type="GO" id="GO:0097506">
    <property type="term" value="F:deaminated base DNA N-glycosylase activity"/>
    <property type="evidence" value="ECO:0007669"/>
    <property type="project" value="UniProtKB-ARBA"/>
</dbReference>
<comment type="similarity">
    <text evidence="1">Belongs to the uracil-DNA glycosylase (UDG) superfamily. Type 4 (UDGa) family.</text>
</comment>
<dbReference type="InterPro" id="IPR036895">
    <property type="entry name" value="Uracil-DNA_glycosylase-like_sf"/>
</dbReference>
<dbReference type="InParanoid" id="A0A4R5CMC1"/>
<dbReference type="GO" id="GO:0006281">
    <property type="term" value="P:DNA repair"/>
    <property type="evidence" value="ECO:0007669"/>
    <property type="project" value="UniProtKB-KW"/>
</dbReference>
<protein>
    <recommendedName>
        <fullName evidence="2">Type-4 uracil-DNA glycosylase</fullName>
    </recommendedName>
</protein>
<evidence type="ECO:0000256" key="5">
    <source>
        <dbReference type="ARBA" id="ARBA00022763"/>
    </source>
</evidence>
<dbReference type="Pfam" id="PF03167">
    <property type="entry name" value="UDG"/>
    <property type="match status" value="1"/>
</dbReference>
<keyword evidence="8" id="KW-0411">Iron-sulfur</keyword>
<feature type="domain" description="Uracil-DNA glycosylase-like" evidence="10">
    <location>
        <begin position="43"/>
        <end position="216"/>
    </location>
</feature>
<dbReference type="CDD" id="cd10030">
    <property type="entry name" value="UDG-F4_TTUDGA_SPO1dp_like"/>
    <property type="match status" value="1"/>
</dbReference>
<dbReference type="SMART" id="SM00987">
    <property type="entry name" value="UreE_C"/>
    <property type="match status" value="1"/>
</dbReference>
<evidence type="ECO:0000256" key="1">
    <source>
        <dbReference type="ARBA" id="ARBA00006521"/>
    </source>
</evidence>